<dbReference type="PIRSF" id="PIRSF001111">
    <property type="entry name" value="Isochorismatase"/>
    <property type="match status" value="1"/>
</dbReference>
<keyword evidence="4 8" id="KW-0596">Phosphopantetheine</keyword>
<feature type="modified residue" description="O-(pantetheine 4'-phosphoryl)serine" evidence="8">
    <location>
        <position position="255"/>
    </location>
</feature>
<keyword evidence="6" id="KW-0378">Hydrolase</keyword>
<keyword evidence="12" id="KW-1185">Reference proteome</keyword>
<dbReference type="FunFam" id="3.40.50.850:FF:000002">
    <property type="entry name" value="Vibriobactin-specific isochorismatase"/>
    <property type="match status" value="1"/>
</dbReference>
<feature type="compositionally biased region" description="Polar residues" evidence="9">
    <location>
        <begin position="1"/>
        <end position="18"/>
    </location>
</feature>
<dbReference type="PANTHER" id="PTHR43540:SF3">
    <property type="entry name" value="ENTEROBACTIN SYNTHASE COMPONENT B"/>
    <property type="match status" value="1"/>
</dbReference>
<feature type="region of interest" description="Disordered" evidence="9">
    <location>
        <begin position="1"/>
        <end position="21"/>
    </location>
</feature>
<dbReference type="InterPro" id="IPR016291">
    <property type="entry name" value="Isochorismatase"/>
</dbReference>
<dbReference type="Proteomes" id="UP000675284">
    <property type="component" value="Unassembled WGS sequence"/>
</dbReference>
<evidence type="ECO:0000256" key="9">
    <source>
        <dbReference type="SAM" id="MobiDB-lite"/>
    </source>
</evidence>
<organism evidence="11 12">
    <name type="scientific">Virgibacillus salarius</name>
    <dbReference type="NCBI Taxonomy" id="447199"/>
    <lineage>
        <taxon>Bacteria</taxon>
        <taxon>Bacillati</taxon>
        <taxon>Bacillota</taxon>
        <taxon>Bacilli</taxon>
        <taxon>Bacillales</taxon>
        <taxon>Bacillaceae</taxon>
        <taxon>Virgibacillus</taxon>
    </lineage>
</organism>
<gene>
    <name evidence="11" type="ORF">KCX74_16400</name>
</gene>
<sequence length="297" mass="33848">MGLPSITTYPMPQSSDLPNNKVDWKVDPKRAVLLIHDMQQYFINAYDSKQSPLPELVNNIKDLKQRCTQLNIPVFYTAQPGNQAPADRALLQDFWGSGLSESIQETQIIKELTPDESDTVLTKWRYSAFKKSDLLRILQESDKDQIIITGVYAHIGCLVTATDAFMEDIQSFFVADAVADFSEADHQMALQYAATRCGYCLTTEAVLRDLISHQDLNQDDAFSFSDMKIQIANLLDIHPDDIANRDNLLDIGLDSIRMMSLVEEWRQQGIEVNFMKLVERPTLHDWWEMITGIPQNT</sequence>
<dbReference type="InterPro" id="IPR036380">
    <property type="entry name" value="Isochorismatase-like_sf"/>
</dbReference>
<protein>
    <recommendedName>
        <fullName evidence="3">isochorismatase</fullName>
        <ecNumber evidence="3">3.3.2.1</ecNumber>
    </recommendedName>
</protein>
<dbReference type="PANTHER" id="PTHR43540">
    <property type="entry name" value="PEROXYUREIDOACRYLATE/UREIDOACRYLATE AMIDOHYDROLASE-RELATED"/>
    <property type="match status" value="1"/>
</dbReference>
<evidence type="ECO:0000256" key="8">
    <source>
        <dbReference type="PIRSR" id="PIRSR001111-50"/>
    </source>
</evidence>
<dbReference type="Gene3D" id="3.40.50.850">
    <property type="entry name" value="Isochorismatase-like"/>
    <property type="match status" value="1"/>
</dbReference>
<dbReference type="SUPFAM" id="SSF52499">
    <property type="entry name" value="Isochorismatase-like hydrolases"/>
    <property type="match status" value="1"/>
</dbReference>
<keyword evidence="5 8" id="KW-0597">Phosphoprotein</keyword>
<name>A0A941ICQ0_9BACI</name>
<dbReference type="GO" id="GO:0008908">
    <property type="term" value="F:isochorismatase activity"/>
    <property type="evidence" value="ECO:0007669"/>
    <property type="project" value="UniProtKB-EC"/>
</dbReference>
<dbReference type="InterPro" id="IPR036736">
    <property type="entry name" value="ACP-like_sf"/>
</dbReference>
<comment type="pathway">
    <text evidence="1">Siderophore biosynthesis.</text>
</comment>
<dbReference type="Gene3D" id="1.10.1200.10">
    <property type="entry name" value="ACP-like"/>
    <property type="match status" value="1"/>
</dbReference>
<evidence type="ECO:0000256" key="7">
    <source>
        <dbReference type="ARBA" id="ARBA00048590"/>
    </source>
</evidence>
<dbReference type="InterPro" id="IPR000868">
    <property type="entry name" value="Isochorismatase-like_dom"/>
</dbReference>
<evidence type="ECO:0000313" key="12">
    <source>
        <dbReference type="Proteomes" id="UP000675284"/>
    </source>
</evidence>
<accession>A0A941ICQ0</accession>
<dbReference type="AlphaFoldDB" id="A0A941ICQ0"/>
<evidence type="ECO:0000256" key="4">
    <source>
        <dbReference type="ARBA" id="ARBA00022450"/>
    </source>
</evidence>
<dbReference type="Pfam" id="PF00550">
    <property type="entry name" value="PP-binding"/>
    <property type="match status" value="1"/>
</dbReference>
<dbReference type="SUPFAM" id="SSF47336">
    <property type="entry name" value="ACP-like"/>
    <property type="match status" value="1"/>
</dbReference>
<evidence type="ECO:0000256" key="2">
    <source>
        <dbReference type="ARBA" id="ARBA00006336"/>
    </source>
</evidence>
<dbReference type="EMBL" id="JAGSOT010000062">
    <property type="protein sequence ID" value="MBR7797612.1"/>
    <property type="molecule type" value="Genomic_DNA"/>
</dbReference>
<dbReference type="RefSeq" id="WP_166530796.1">
    <property type="nucleotide sequence ID" value="NZ_JAGSOT010000062.1"/>
</dbReference>
<evidence type="ECO:0000256" key="6">
    <source>
        <dbReference type="ARBA" id="ARBA00022801"/>
    </source>
</evidence>
<comment type="cofactor">
    <cofactor evidence="8">
        <name>pantetheine 4'-phosphate</name>
        <dbReference type="ChEBI" id="CHEBI:47942"/>
    </cofactor>
    <text evidence="8">Binds 1 phosphopantetheine covalently.</text>
</comment>
<comment type="catalytic activity">
    <reaction evidence="7">
        <text>isochorismate + H2O = (2S,3S)-2,3-dihydroxy-2,3-dihydrobenzoate + pyruvate</text>
        <dbReference type="Rhea" id="RHEA:11112"/>
        <dbReference type="ChEBI" id="CHEBI:15361"/>
        <dbReference type="ChEBI" id="CHEBI:15377"/>
        <dbReference type="ChEBI" id="CHEBI:29780"/>
        <dbReference type="ChEBI" id="CHEBI:58764"/>
        <dbReference type="EC" id="3.3.2.1"/>
    </reaction>
</comment>
<dbReference type="PRINTS" id="PR01398">
    <property type="entry name" value="ISCHRISMTASE"/>
</dbReference>
<dbReference type="PROSITE" id="PS50075">
    <property type="entry name" value="CARRIER"/>
    <property type="match status" value="1"/>
</dbReference>
<comment type="similarity">
    <text evidence="2">Belongs to the isochorismatase family.</text>
</comment>
<evidence type="ECO:0000259" key="10">
    <source>
        <dbReference type="PROSITE" id="PS50075"/>
    </source>
</evidence>
<dbReference type="InterPro" id="IPR009081">
    <property type="entry name" value="PP-bd_ACP"/>
</dbReference>
<evidence type="ECO:0000256" key="3">
    <source>
        <dbReference type="ARBA" id="ARBA00012100"/>
    </source>
</evidence>
<evidence type="ECO:0000256" key="5">
    <source>
        <dbReference type="ARBA" id="ARBA00022553"/>
    </source>
</evidence>
<evidence type="ECO:0000313" key="11">
    <source>
        <dbReference type="EMBL" id="MBR7797612.1"/>
    </source>
</evidence>
<evidence type="ECO:0000256" key="1">
    <source>
        <dbReference type="ARBA" id="ARBA00004924"/>
    </source>
</evidence>
<dbReference type="EC" id="3.3.2.1" evidence="3"/>
<comment type="caution">
    <text evidence="11">The sequence shown here is derived from an EMBL/GenBank/DDBJ whole genome shotgun (WGS) entry which is preliminary data.</text>
</comment>
<proteinExistence type="inferred from homology"/>
<reference evidence="11" key="1">
    <citation type="submission" date="2021-04" db="EMBL/GenBank/DDBJ databases">
        <title>Isolation and polyphasic classification of algal microorganism.</title>
        <authorList>
            <person name="Wang S."/>
        </authorList>
    </citation>
    <scope>NUCLEOTIDE SEQUENCE</scope>
    <source>
        <strain evidence="11">720a</strain>
    </source>
</reference>
<dbReference type="Pfam" id="PF00857">
    <property type="entry name" value="Isochorismatase"/>
    <property type="match status" value="1"/>
</dbReference>
<feature type="domain" description="Carrier" evidence="10">
    <location>
        <begin position="221"/>
        <end position="294"/>
    </location>
</feature>
<dbReference type="InterPro" id="IPR050272">
    <property type="entry name" value="Isochorismatase-like_hydrls"/>
</dbReference>